<evidence type="ECO:0000313" key="2">
    <source>
        <dbReference type="EMBL" id="HEH34668.1"/>
    </source>
</evidence>
<feature type="coiled-coil region" evidence="1">
    <location>
        <begin position="95"/>
        <end position="122"/>
    </location>
</feature>
<evidence type="ECO:0000256" key="1">
    <source>
        <dbReference type="SAM" id="Coils"/>
    </source>
</evidence>
<organism evidence="2">
    <name type="scientific">Archaeoglobus fulgidus</name>
    <dbReference type="NCBI Taxonomy" id="2234"/>
    <lineage>
        <taxon>Archaea</taxon>
        <taxon>Methanobacteriati</taxon>
        <taxon>Methanobacteriota</taxon>
        <taxon>Archaeoglobi</taxon>
        <taxon>Archaeoglobales</taxon>
        <taxon>Archaeoglobaceae</taxon>
        <taxon>Archaeoglobus</taxon>
    </lineage>
</organism>
<reference evidence="2" key="1">
    <citation type="journal article" date="2020" name="mSystems">
        <title>Genome- and Community-Level Interaction Insights into Carbon Utilization and Element Cycling Functions of Hydrothermarchaeota in Hydrothermal Sediment.</title>
        <authorList>
            <person name="Zhou Z."/>
            <person name="Liu Y."/>
            <person name="Xu W."/>
            <person name="Pan J."/>
            <person name="Luo Z.H."/>
            <person name="Li M."/>
        </authorList>
    </citation>
    <scope>NUCLEOTIDE SEQUENCE [LARGE SCALE GENOMIC DNA]</scope>
    <source>
        <strain evidence="2">SpSt-26</strain>
    </source>
</reference>
<dbReference type="EMBL" id="DSLA01000014">
    <property type="protein sequence ID" value="HEH34668.1"/>
    <property type="molecule type" value="Genomic_DNA"/>
</dbReference>
<proteinExistence type="predicted"/>
<accession>A0A7J2TH53</accession>
<gene>
    <name evidence="2" type="ORF">ENP88_00620</name>
</gene>
<comment type="caution">
    <text evidence="2">The sequence shown here is derived from an EMBL/GenBank/DDBJ whole genome shotgun (WGS) entry which is preliminary data.</text>
</comment>
<dbReference type="AlphaFoldDB" id="A0A7J2TH53"/>
<keyword evidence="1" id="KW-0175">Coiled coil</keyword>
<protein>
    <submittedName>
        <fullName evidence="2">Uncharacterized protein</fullName>
    </submittedName>
</protein>
<sequence>MREVKRESSKTLQYVEEYLERLLYESKTAEKPEIEVRIEEEKEESLKIRVISPTPDGRKTEIVCETPRPSLREIPLLSDVAASCPKLVPPALPAEARVSAEMRKSLHKLEKLEDKLEFTSQKPIKASYRGAERLLYFSITSSVKSSPAQLVDLKPVKFPTYTLEKRFQPKEIKEIQMIKLNFHGWAKMDARSIDLPIAPKLPRIAERIETKTRISERTLLSFFIQEEIKASTAEPIEIKAQIQQEIGTLSKQELLPVAFFLQKEIEALLSEEAEELQVKALSQQLRGNGLLELLLPEEAERIRSFRRASGEYAGEPIILILPEEEHFWYLFWVACREFYREARGSYPEPAVLLDEGCENWLKFDGLLSGKIVILSGRDVEKDNNRELFRRRLREAFSEGLGYLIVIAKDVKKTAESIRDLCSPYEPMMVAIRSIQRLGFLEILARALSEGFGIPYRDLCEAEGLKDKIIVISEKDPQIFPQLDVMVSRADRIYRDSLNEILSSKYIAHVRRDVSERESEDHIAMKILAIKHIRERFGVKPEEIECTCEIVGAGKEVIIPDVYVKERALAVECETEFGTAPAPMLKIFESVRKYAKASVKEIWVVIRNWSAILHLGDLLWAESVLREELKKGNIKVKFFVPDIHRLSLKPLSSVARAIVQKYRDQGSS</sequence>
<name>A0A7J2TH53_ARCFL</name>